<evidence type="ECO:0000256" key="1">
    <source>
        <dbReference type="SAM" id="Coils"/>
    </source>
</evidence>
<feature type="domain" description="DUF547" evidence="2">
    <location>
        <begin position="15"/>
        <end position="68"/>
    </location>
</feature>
<dbReference type="AlphaFoldDB" id="A0A835H0U5"/>
<sequence length="246" mass="26495">VLAITEGLHDVHSLEKEAAAVHTAVALLYLEPLIHFALVSGNRFGPALHCFSPSNIDKELMEAAHNFLRNGGVSVDPEAKVASVLAITEGLHDVHSLGKEAVAVHTVAKATTMELMERVGALSRQTKKYQTEAGGLRAENRKDKEIVLALRKERDLLFKEIERLAIELKDAHNSNDELVMEKILLEEENGKIIVNMEANRGKLRGESVGATCKTAHVEAGSTVAIFGIEAIGLAVGEGARLCGAAR</sequence>
<protein>
    <recommendedName>
        <fullName evidence="2">DUF547 domain-containing protein</fullName>
    </recommendedName>
</protein>
<dbReference type="Pfam" id="PF04784">
    <property type="entry name" value="DUF547"/>
    <property type="match status" value="1"/>
</dbReference>
<proteinExistence type="predicted"/>
<dbReference type="OrthoDB" id="1929107at2759"/>
<keyword evidence="4" id="KW-1185">Reference proteome</keyword>
<feature type="coiled-coil region" evidence="1">
    <location>
        <begin position="161"/>
        <end position="188"/>
    </location>
</feature>
<accession>A0A835H0U5</accession>
<dbReference type="EMBL" id="JADFTS010000008">
    <property type="protein sequence ID" value="KAF9591136.1"/>
    <property type="molecule type" value="Genomic_DNA"/>
</dbReference>
<name>A0A835H0U5_9MAGN</name>
<evidence type="ECO:0000313" key="4">
    <source>
        <dbReference type="Proteomes" id="UP000631114"/>
    </source>
</evidence>
<organism evidence="3 4">
    <name type="scientific">Coptis chinensis</name>
    <dbReference type="NCBI Taxonomy" id="261450"/>
    <lineage>
        <taxon>Eukaryota</taxon>
        <taxon>Viridiplantae</taxon>
        <taxon>Streptophyta</taxon>
        <taxon>Embryophyta</taxon>
        <taxon>Tracheophyta</taxon>
        <taxon>Spermatophyta</taxon>
        <taxon>Magnoliopsida</taxon>
        <taxon>Ranunculales</taxon>
        <taxon>Ranunculaceae</taxon>
        <taxon>Coptidoideae</taxon>
        <taxon>Coptis</taxon>
    </lineage>
</organism>
<feature type="non-terminal residue" evidence="3">
    <location>
        <position position="1"/>
    </location>
</feature>
<evidence type="ECO:0000259" key="2">
    <source>
        <dbReference type="Pfam" id="PF04784"/>
    </source>
</evidence>
<dbReference type="Gene3D" id="3.40.50.720">
    <property type="entry name" value="NAD(P)-binding Rossmann-like Domain"/>
    <property type="match status" value="1"/>
</dbReference>
<gene>
    <name evidence="3" type="ORF">IFM89_002091</name>
</gene>
<reference evidence="3 4" key="1">
    <citation type="submission" date="2020-10" db="EMBL/GenBank/DDBJ databases">
        <title>The Coptis chinensis genome and diversification of protoberbering-type alkaloids.</title>
        <authorList>
            <person name="Wang B."/>
            <person name="Shu S."/>
            <person name="Song C."/>
            <person name="Liu Y."/>
        </authorList>
    </citation>
    <scope>NUCLEOTIDE SEQUENCE [LARGE SCALE GENOMIC DNA]</scope>
    <source>
        <strain evidence="3">HL-2020</strain>
        <tissue evidence="3">Leaf</tissue>
    </source>
</reference>
<dbReference type="InterPro" id="IPR006869">
    <property type="entry name" value="DUF547"/>
</dbReference>
<comment type="caution">
    <text evidence="3">The sequence shown here is derived from an EMBL/GenBank/DDBJ whole genome shotgun (WGS) entry which is preliminary data.</text>
</comment>
<dbReference type="PANTHER" id="PTHR46361">
    <property type="entry name" value="ELECTRON CARRIER/ PROTEIN DISULFIDE OXIDOREDUCTASE"/>
    <property type="match status" value="1"/>
</dbReference>
<keyword evidence="1" id="KW-0175">Coiled coil</keyword>
<dbReference type="PANTHER" id="PTHR46361:SF3">
    <property type="entry name" value="ELECTRON CARRIER_ PROTEIN DISULFIDE OXIDOREDUCTASE"/>
    <property type="match status" value="1"/>
</dbReference>
<dbReference type="Proteomes" id="UP000631114">
    <property type="component" value="Unassembled WGS sequence"/>
</dbReference>
<evidence type="ECO:0000313" key="3">
    <source>
        <dbReference type="EMBL" id="KAF9591136.1"/>
    </source>
</evidence>